<sequence length="505" mass="53041">MARMVPVQPGAVADGPPGLWPRLSASSQQRRRNMPAPFLAPSSLLSTAPDGNRRNRRASCPDGTASAGATAWHKEAVDQPKAETDRLPHRRVTAPGTGPSSGASPSGTLTLLQQLATGHPEIAFISGRLSELVDHIMAPPQPGLDLQASIDTFMAEHAKLRQVVQPLVRDTVGVGPGHDPAGLVALKLMLCQAMISQAKLTAAALKPPSLQPVQSMPGGIGPIMMPMPMAWPGPSLSICSIMVTNRHESMPNVPIHFAHASLRATSDHRIKQVLPNGMYLVRGTSGRGKADWACPPKARISSCFLVTCLAGPTPACYEEDGAGRAQKSASRAGPGIGLLGGLGRVRRFQGAAASAAAAFAAGTTPPPPEPSAASRRTTQAPPLSCREAPPLPPDEKALSQQPKGSGGRLQILDPITGEEVLPCIWRRQKSVRPVIRDPRTGEEMIFFDPDFKGSLRGVPLDETDEQSLDEALRKTGPSSKATAAASKGPQAVVSQDEGLTPNHVS</sequence>
<proteinExistence type="predicted"/>
<evidence type="ECO:0000256" key="1">
    <source>
        <dbReference type="SAM" id="MobiDB-lite"/>
    </source>
</evidence>
<comment type="caution">
    <text evidence="2">The sequence shown here is derived from an EMBL/GenBank/DDBJ whole genome shotgun (WGS) entry which is preliminary data.</text>
</comment>
<dbReference type="AlphaFoldDB" id="A0A813JIB0"/>
<feature type="region of interest" description="Disordered" evidence="1">
    <location>
        <begin position="457"/>
        <end position="505"/>
    </location>
</feature>
<feature type="compositionally biased region" description="Low complexity" evidence="1">
    <location>
        <begin position="93"/>
        <end position="107"/>
    </location>
</feature>
<organism evidence="2 3">
    <name type="scientific">Polarella glacialis</name>
    <name type="common">Dinoflagellate</name>
    <dbReference type="NCBI Taxonomy" id="89957"/>
    <lineage>
        <taxon>Eukaryota</taxon>
        <taxon>Sar</taxon>
        <taxon>Alveolata</taxon>
        <taxon>Dinophyceae</taxon>
        <taxon>Suessiales</taxon>
        <taxon>Suessiaceae</taxon>
        <taxon>Polarella</taxon>
    </lineage>
</organism>
<evidence type="ECO:0000313" key="3">
    <source>
        <dbReference type="Proteomes" id="UP000626109"/>
    </source>
</evidence>
<name>A0A813JIB0_POLGL</name>
<feature type="region of interest" description="Disordered" evidence="1">
    <location>
        <begin position="359"/>
        <end position="411"/>
    </location>
</feature>
<dbReference type="EMBL" id="CAJNNW010025720">
    <property type="protein sequence ID" value="CAE8678887.1"/>
    <property type="molecule type" value="Genomic_DNA"/>
</dbReference>
<feature type="region of interest" description="Disordered" evidence="1">
    <location>
        <begin position="1"/>
        <end position="107"/>
    </location>
</feature>
<gene>
    <name evidence="2" type="ORF">PGLA2088_LOCUS21063</name>
</gene>
<accession>A0A813JIB0</accession>
<dbReference type="Proteomes" id="UP000626109">
    <property type="component" value="Unassembled WGS sequence"/>
</dbReference>
<evidence type="ECO:0000313" key="2">
    <source>
        <dbReference type="EMBL" id="CAE8678887.1"/>
    </source>
</evidence>
<feature type="compositionally biased region" description="Basic and acidic residues" evidence="1">
    <location>
        <begin position="72"/>
        <end position="87"/>
    </location>
</feature>
<protein>
    <submittedName>
        <fullName evidence="2">Uncharacterized protein</fullName>
    </submittedName>
</protein>
<reference evidence="2" key="1">
    <citation type="submission" date="2021-02" db="EMBL/GenBank/DDBJ databases">
        <authorList>
            <person name="Dougan E. K."/>
            <person name="Rhodes N."/>
            <person name="Thang M."/>
            <person name="Chan C."/>
        </authorList>
    </citation>
    <scope>NUCLEOTIDE SEQUENCE</scope>
</reference>